<dbReference type="EMBL" id="BSNI01000001">
    <property type="protein sequence ID" value="GLQ15983.1"/>
    <property type="molecule type" value="Genomic_DNA"/>
</dbReference>
<proteinExistence type="predicted"/>
<sequence>MPIEILGRKQHRFSIDLSDENAGASRIALLLPGVGYRLENPIFYFVRQLLIDQGYQIAAADYAYDKVEGFRDFSFEEIMDILKDDATSICEALNQLPDHNSKLVIGKSLGTVLMANLLDQGFTSNAQLAWLTPSSKVPQVPNNIQKHAEKSFVCIGTADKGYDHKVYQTFAKAGATVTILEDLAHVLECEKDVPKSILGHHKMCTDLQNWLKANA</sequence>
<dbReference type="Proteomes" id="UP001161405">
    <property type="component" value="Unassembled WGS sequence"/>
</dbReference>
<dbReference type="InterPro" id="IPR029058">
    <property type="entry name" value="AB_hydrolase_fold"/>
</dbReference>
<accession>A0ABQ5UN36</accession>
<keyword evidence="2" id="KW-1185">Reference proteome</keyword>
<reference evidence="1" key="2">
    <citation type="submission" date="2023-01" db="EMBL/GenBank/DDBJ databases">
        <title>Draft genome sequence of Maritalea porphyrae strain NBRC 107169.</title>
        <authorList>
            <person name="Sun Q."/>
            <person name="Mori K."/>
        </authorList>
    </citation>
    <scope>NUCLEOTIDE SEQUENCE</scope>
    <source>
        <strain evidence="1">NBRC 107169</strain>
    </source>
</reference>
<dbReference type="SUPFAM" id="SSF53474">
    <property type="entry name" value="alpha/beta-Hydrolases"/>
    <property type="match status" value="1"/>
</dbReference>
<dbReference type="RefSeq" id="WP_284361187.1">
    <property type="nucleotide sequence ID" value="NZ_BSNI01000001.1"/>
</dbReference>
<comment type="caution">
    <text evidence="1">The sequence shown here is derived from an EMBL/GenBank/DDBJ whole genome shotgun (WGS) entry which is preliminary data.</text>
</comment>
<name>A0ABQ5UN36_9HYPH</name>
<gene>
    <name evidence="1" type="ORF">GCM10007879_02320</name>
</gene>
<evidence type="ECO:0000313" key="1">
    <source>
        <dbReference type="EMBL" id="GLQ15983.1"/>
    </source>
</evidence>
<dbReference type="Gene3D" id="3.40.50.1820">
    <property type="entry name" value="alpha/beta hydrolase"/>
    <property type="match status" value="1"/>
</dbReference>
<organism evidence="1 2">
    <name type="scientific">Maritalea porphyrae</name>
    <dbReference type="NCBI Taxonomy" id="880732"/>
    <lineage>
        <taxon>Bacteria</taxon>
        <taxon>Pseudomonadati</taxon>
        <taxon>Pseudomonadota</taxon>
        <taxon>Alphaproteobacteria</taxon>
        <taxon>Hyphomicrobiales</taxon>
        <taxon>Devosiaceae</taxon>
        <taxon>Maritalea</taxon>
    </lineage>
</organism>
<reference evidence="1" key="1">
    <citation type="journal article" date="2014" name="Int. J. Syst. Evol. Microbiol.">
        <title>Complete genome of a new Firmicutes species belonging to the dominant human colonic microbiota ('Ruminococcus bicirculans') reveals two chromosomes and a selective capacity to utilize plant glucans.</title>
        <authorList>
            <consortium name="NISC Comparative Sequencing Program"/>
            <person name="Wegmann U."/>
            <person name="Louis P."/>
            <person name="Goesmann A."/>
            <person name="Henrissat B."/>
            <person name="Duncan S.H."/>
            <person name="Flint H.J."/>
        </authorList>
    </citation>
    <scope>NUCLEOTIDE SEQUENCE</scope>
    <source>
        <strain evidence="1">NBRC 107169</strain>
    </source>
</reference>
<evidence type="ECO:0008006" key="3">
    <source>
        <dbReference type="Google" id="ProtNLM"/>
    </source>
</evidence>
<protein>
    <recommendedName>
        <fullName evidence="3">Alpha/beta hydrolase</fullName>
    </recommendedName>
</protein>
<evidence type="ECO:0000313" key="2">
    <source>
        <dbReference type="Proteomes" id="UP001161405"/>
    </source>
</evidence>